<dbReference type="CDD" id="cd00160">
    <property type="entry name" value="RhoGEF"/>
    <property type="match status" value="1"/>
</dbReference>
<evidence type="ECO:0000313" key="13">
    <source>
        <dbReference type="Proteomes" id="UP000243006"/>
    </source>
</evidence>
<evidence type="ECO:0000259" key="10">
    <source>
        <dbReference type="PROSITE" id="PS50010"/>
    </source>
</evidence>
<feature type="domain" description="PH" evidence="9">
    <location>
        <begin position="233"/>
        <end position="328"/>
    </location>
</feature>
<evidence type="ECO:0000256" key="4">
    <source>
        <dbReference type="ARBA" id="ARBA00022723"/>
    </source>
</evidence>
<reference evidence="12 13" key="1">
    <citation type="submission" date="2015-04" db="EMBL/GenBank/DDBJ databases">
        <title>Draft genome of the roundworm Trichinella nativa.</title>
        <authorList>
            <person name="Mitreva M."/>
        </authorList>
    </citation>
    <scope>NUCLEOTIDE SEQUENCE [LARGE SCALE GENOMIC DNA]</scope>
    <source>
        <strain evidence="12 13">ISS45</strain>
    </source>
</reference>
<keyword evidence="7" id="KW-0206">Cytoskeleton</keyword>
<dbReference type="PROSITE" id="PS50003">
    <property type="entry name" value="PH_DOMAIN"/>
    <property type="match status" value="2"/>
</dbReference>
<dbReference type="AlphaFoldDB" id="A0A1Y3EED2"/>
<dbReference type="Pfam" id="PF00169">
    <property type="entry name" value="PH"/>
    <property type="match status" value="1"/>
</dbReference>
<comment type="subcellular location">
    <subcellularLocation>
        <location evidence="1">Cytoplasm</location>
        <location evidence="1">Cytoskeleton</location>
    </subcellularLocation>
</comment>
<dbReference type="GO" id="GO:0005737">
    <property type="term" value="C:cytoplasm"/>
    <property type="evidence" value="ECO:0007669"/>
    <property type="project" value="TreeGrafter"/>
</dbReference>
<keyword evidence="3" id="KW-0344">Guanine-nucleotide releasing factor</keyword>
<sequence>MKWGHEDNFAKFPFSKTVYYRIEQENSNGRLIPVQKSRALFANLDSIYAFHKHHFLPQLQNRLREWPIEQKISDVVCQQAPFLKMYSEYINNYKRATKVFEELYKKGGKFAQIVDEVERMPECENLSLVSHIIGPVQRVMRYHLLMQVLLMQNCDIHENTLVGLISDTHHKYLKHLPENHCDRQDTEKALELVKSAASHANEIMRKLDKYKDLVELQEQLGCQVIELVSPSRELIKQGRLLKLSSKSDEQQTRHLNDMLLVCSERKVPIHKYKLRSLLEISGMTVLEGDYLDIENTFYVRTKRKVIAFCAGTFKEKAEWMESLWSTIRELAAQHQSFRMSGRVGVVEKFSIAFLIKFSKLDDRLPRKTCSLCTSTFSIFRREYTCQACRKIVCKKCCSTNKMPLAHEVGKEKRICSACFEALRADDSATQRQHRDAQNNSSTSSMWLVPANDNMLEGYLEMRSLKRPWTKSFFRLKNDFLLYRYADEKDKAPVASMPLPGIKVSLLDSRQESNGLSEWNQFVVEHKNRSYVFRCATQEEMAKWMAVLDLASKAEIPSSGSPICKNLDQVLYTSDQ</sequence>
<dbReference type="SMART" id="SM00064">
    <property type="entry name" value="FYVE"/>
    <property type="match status" value="1"/>
</dbReference>
<dbReference type="InterPro" id="IPR000306">
    <property type="entry name" value="Znf_FYVE"/>
</dbReference>
<name>A0A1Y3EED2_9BILA</name>
<feature type="domain" description="FYVE-type" evidence="11">
    <location>
        <begin position="363"/>
        <end position="423"/>
    </location>
</feature>
<gene>
    <name evidence="12" type="ORF">D917_02496</name>
</gene>
<dbReference type="GO" id="GO:0005085">
    <property type="term" value="F:guanyl-nucleotide exchange factor activity"/>
    <property type="evidence" value="ECO:0007669"/>
    <property type="project" value="UniProtKB-KW"/>
</dbReference>
<dbReference type="Gene3D" id="3.30.40.10">
    <property type="entry name" value="Zinc/RING finger domain, C3HC4 (zinc finger)"/>
    <property type="match status" value="1"/>
</dbReference>
<dbReference type="EMBL" id="LVZM01014638">
    <property type="protein sequence ID" value="OUC43504.1"/>
    <property type="molecule type" value="Genomic_DNA"/>
</dbReference>
<dbReference type="Proteomes" id="UP000243006">
    <property type="component" value="Unassembled WGS sequence"/>
</dbReference>
<dbReference type="PANTHER" id="PTHR12673">
    <property type="entry name" value="FACIOGENITAL DYSPLASIA PROTEIN"/>
    <property type="match status" value="1"/>
</dbReference>
<accession>A0A1Y3EED2</accession>
<protein>
    <submittedName>
        <fullName evidence="12">PH domain protein</fullName>
    </submittedName>
</protein>
<dbReference type="GO" id="GO:0046847">
    <property type="term" value="P:filopodium assembly"/>
    <property type="evidence" value="ECO:0007669"/>
    <property type="project" value="TreeGrafter"/>
</dbReference>
<dbReference type="SMART" id="SM00233">
    <property type="entry name" value="PH"/>
    <property type="match status" value="2"/>
</dbReference>
<dbReference type="SUPFAM" id="SSF48065">
    <property type="entry name" value="DBL homology domain (DH-domain)"/>
    <property type="match status" value="1"/>
</dbReference>
<keyword evidence="2" id="KW-0963">Cytoplasm</keyword>
<dbReference type="InterPro" id="IPR035899">
    <property type="entry name" value="DBL_dom_sf"/>
</dbReference>
<dbReference type="InterPro" id="IPR011993">
    <property type="entry name" value="PH-like_dom_sf"/>
</dbReference>
<keyword evidence="5 8" id="KW-0863">Zinc-finger</keyword>
<dbReference type="SUPFAM" id="SSF50729">
    <property type="entry name" value="PH domain-like"/>
    <property type="match status" value="2"/>
</dbReference>
<dbReference type="PANTHER" id="PTHR12673:SF241">
    <property type="entry name" value="DH DOMAIN-CONTAINING PROTEIN"/>
    <property type="match status" value="1"/>
</dbReference>
<dbReference type="InterPro" id="IPR051092">
    <property type="entry name" value="FYVE_RhoGEF_PH"/>
</dbReference>
<dbReference type="InterPro" id="IPR017455">
    <property type="entry name" value="Znf_FYVE-rel"/>
</dbReference>
<dbReference type="Pfam" id="PF01363">
    <property type="entry name" value="FYVE"/>
    <property type="match status" value="1"/>
</dbReference>
<dbReference type="Gene3D" id="1.20.900.10">
    <property type="entry name" value="Dbl homology (DH) domain"/>
    <property type="match status" value="1"/>
</dbReference>
<dbReference type="Pfam" id="PF00621">
    <property type="entry name" value="RhoGEF"/>
    <property type="match status" value="1"/>
</dbReference>
<dbReference type="InterPro" id="IPR001849">
    <property type="entry name" value="PH_domain"/>
</dbReference>
<evidence type="ECO:0000256" key="3">
    <source>
        <dbReference type="ARBA" id="ARBA00022658"/>
    </source>
</evidence>
<organism evidence="12 13">
    <name type="scientific">Trichinella nativa</name>
    <dbReference type="NCBI Taxonomy" id="6335"/>
    <lineage>
        <taxon>Eukaryota</taxon>
        <taxon>Metazoa</taxon>
        <taxon>Ecdysozoa</taxon>
        <taxon>Nematoda</taxon>
        <taxon>Enoplea</taxon>
        <taxon>Dorylaimia</taxon>
        <taxon>Trichinellida</taxon>
        <taxon>Trichinellidae</taxon>
        <taxon>Trichinella</taxon>
    </lineage>
</organism>
<dbReference type="SMART" id="SM00325">
    <property type="entry name" value="RhoGEF"/>
    <property type="match status" value="1"/>
</dbReference>
<comment type="caution">
    <text evidence="12">The sequence shown here is derived from an EMBL/GenBank/DDBJ whole genome shotgun (WGS) entry which is preliminary data.</text>
</comment>
<evidence type="ECO:0000313" key="12">
    <source>
        <dbReference type="EMBL" id="OUC43504.1"/>
    </source>
</evidence>
<feature type="domain" description="PH" evidence="9">
    <location>
        <begin position="452"/>
        <end position="552"/>
    </location>
</feature>
<evidence type="ECO:0000256" key="6">
    <source>
        <dbReference type="ARBA" id="ARBA00022833"/>
    </source>
</evidence>
<evidence type="ECO:0000256" key="8">
    <source>
        <dbReference type="PROSITE-ProRule" id="PRU00091"/>
    </source>
</evidence>
<evidence type="ECO:0000256" key="1">
    <source>
        <dbReference type="ARBA" id="ARBA00004245"/>
    </source>
</evidence>
<evidence type="ECO:0000259" key="9">
    <source>
        <dbReference type="PROSITE" id="PS50003"/>
    </source>
</evidence>
<dbReference type="PROSITE" id="PS50010">
    <property type="entry name" value="DH_2"/>
    <property type="match status" value="1"/>
</dbReference>
<evidence type="ECO:0000256" key="2">
    <source>
        <dbReference type="ARBA" id="ARBA00022490"/>
    </source>
</evidence>
<keyword evidence="6" id="KW-0862">Zinc</keyword>
<keyword evidence="4" id="KW-0479">Metal-binding</keyword>
<evidence type="ECO:0000259" key="11">
    <source>
        <dbReference type="PROSITE" id="PS50178"/>
    </source>
</evidence>
<feature type="domain" description="DH" evidence="10">
    <location>
        <begin position="40"/>
        <end position="203"/>
    </location>
</feature>
<dbReference type="CDD" id="cd00065">
    <property type="entry name" value="FYVE_like_SF"/>
    <property type="match status" value="1"/>
</dbReference>
<dbReference type="CDD" id="cd13388">
    <property type="entry name" value="PH1_FGD1-4_like"/>
    <property type="match status" value="1"/>
</dbReference>
<dbReference type="InterPro" id="IPR000219">
    <property type="entry name" value="DH_dom"/>
</dbReference>
<dbReference type="Gene3D" id="2.30.29.30">
    <property type="entry name" value="Pleckstrin-homology domain (PH domain)/Phosphotyrosine-binding domain (PTB)"/>
    <property type="match status" value="2"/>
</dbReference>
<dbReference type="PROSITE" id="PS50178">
    <property type="entry name" value="ZF_FYVE"/>
    <property type="match status" value="1"/>
</dbReference>
<dbReference type="GO" id="GO:0008270">
    <property type="term" value="F:zinc ion binding"/>
    <property type="evidence" value="ECO:0007669"/>
    <property type="project" value="UniProtKB-KW"/>
</dbReference>
<proteinExistence type="predicted"/>
<dbReference type="GO" id="GO:0007010">
    <property type="term" value="P:cytoskeleton organization"/>
    <property type="evidence" value="ECO:0007669"/>
    <property type="project" value="TreeGrafter"/>
</dbReference>
<dbReference type="InterPro" id="IPR013083">
    <property type="entry name" value="Znf_RING/FYVE/PHD"/>
</dbReference>
<dbReference type="GO" id="GO:0005856">
    <property type="term" value="C:cytoskeleton"/>
    <property type="evidence" value="ECO:0007669"/>
    <property type="project" value="UniProtKB-SubCell"/>
</dbReference>
<evidence type="ECO:0000256" key="7">
    <source>
        <dbReference type="ARBA" id="ARBA00023212"/>
    </source>
</evidence>
<evidence type="ECO:0000256" key="5">
    <source>
        <dbReference type="ARBA" id="ARBA00022771"/>
    </source>
</evidence>